<evidence type="ECO:0000313" key="10">
    <source>
        <dbReference type="EMBL" id="RKQ95507.1"/>
    </source>
</evidence>
<dbReference type="Pfam" id="PF21082">
    <property type="entry name" value="MS_channel_3rd"/>
    <property type="match status" value="1"/>
</dbReference>
<feature type="transmembrane region" description="Helical" evidence="7">
    <location>
        <begin position="39"/>
        <end position="60"/>
    </location>
</feature>
<evidence type="ECO:0000256" key="1">
    <source>
        <dbReference type="ARBA" id="ARBA00004651"/>
    </source>
</evidence>
<feature type="transmembrane region" description="Helical" evidence="7">
    <location>
        <begin position="142"/>
        <end position="159"/>
    </location>
</feature>
<feature type="transmembrane region" description="Helical" evidence="7">
    <location>
        <begin position="250"/>
        <end position="270"/>
    </location>
</feature>
<keyword evidence="3" id="KW-1003">Cell membrane</keyword>
<dbReference type="InterPro" id="IPR052702">
    <property type="entry name" value="MscS-like_channel"/>
</dbReference>
<evidence type="ECO:0000313" key="11">
    <source>
        <dbReference type="Proteomes" id="UP000273675"/>
    </source>
</evidence>
<protein>
    <submittedName>
        <fullName evidence="10">Mechanosensitive ion channel-like protein</fullName>
    </submittedName>
</protein>
<dbReference type="OrthoDB" id="9799209at2"/>
<dbReference type="SUPFAM" id="SSF82689">
    <property type="entry name" value="Mechanosensitive channel protein MscS (YggB), C-terminal domain"/>
    <property type="match status" value="1"/>
</dbReference>
<dbReference type="SUPFAM" id="SSF82861">
    <property type="entry name" value="Mechanosensitive channel protein MscS (YggB), transmembrane region"/>
    <property type="match status" value="1"/>
</dbReference>
<dbReference type="Gene3D" id="3.30.70.100">
    <property type="match status" value="1"/>
</dbReference>
<dbReference type="RefSeq" id="WP_121212019.1">
    <property type="nucleotide sequence ID" value="NZ_RBIM01000006.1"/>
</dbReference>
<comment type="similarity">
    <text evidence="2">Belongs to the MscS (TC 1.A.23) family.</text>
</comment>
<dbReference type="Proteomes" id="UP000273675">
    <property type="component" value="Unassembled WGS sequence"/>
</dbReference>
<comment type="caution">
    <text evidence="10">The sequence shown here is derived from an EMBL/GenBank/DDBJ whole genome shotgun (WGS) entry which is preliminary data.</text>
</comment>
<name>A0A495D1V5_9PROT</name>
<evidence type="ECO:0000259" key="8">
    <source>
        <dbReference type="Pfam" id="PF00924"/>
    </source>
</evidence>
<proteinExistence type="inferred from homology"/>
<evidence type="ECO:0000256" key="3">
    <source>
        <dbReference type="ARBA" id="ARBA00022475"/>
    </source>
</evidence>
<dbReference type="Pfam" id="PF00924">
    <property type="entry name" value="MS_channel_2nd"/>
    <property type="match status" value="1"/>
</dbReference>
<dbReference type="PANTHER" id="PTHR30347:SF1">
    <property type="entry name" value="MECHANOSENSITIVE CHANNEL MSCK"/>
    <property type="match status" value="1"/>
</dbReference>
<evidence type="ECO:0000256" key="5">
    <source>
        <dbReference type="ARBA" id="ARBA00022989"/>
    </source>
</evidence>
<gene>
    <name evidence="10" type="ORF">C7435_2610</name>
</gene>
<dbReference type="InterPro" id="IPR011066">
    <property type="entry name" value="MscS_channel_C_sf"/>
</dbReference>
<dbReference type="InterPro" id="IPR023408">
    <property type="entry name" value="MscS_beta-dom_sf"/>
</dbReference>
<dbReference type="InterPro" id="IPR006685">
    <property type="entry name" value="MscS_channel_2nd"/>
</dbReference>
<feature type="domain" description="Mechanosensitive ion channel MscS C-terminal" evidence="9">
    <location>
        <begin position="349"/>
        <end position="431"/>
    </location>
</feature>
<feature type="transmembrane region" description="Helical" evidence="7">
    <location>
        <begin position="223"/>
        <end position="244"/>
    </location>
</feature>
<feature type="transmembrane region" description="Helical" evidence="7">
    <location>
        <begin position="80"/>
        <end position="104"/>
    </location>
</feature>
<evidence type="ECO:0000256" key="7">
    <source>
        <dbReference type="SAM" id="Phobius"/>
    </source>
</evidence>
<sequence>MTTPQDDSALGELLPMEVLEGRVRELWDWFVASLLNLDVALQMGLVLAAFIPALIFGPRLRHVVEELTHSRIRTGLARRLVTAAISLATPLALVSVLAIIRIVLGALDRPFGLIDAAMSLMTAWLVIRAVTLIIRSRFWSKVAFYVAWPVAALDVFGLLDDVVMQLQALAIPLGETEDGQPVDLSLFDILRTLIYFGVLFWLASLAGRTVNAQLQRAEEISPALRALIAKVLGFALPVVALLIALQLTGFNLATLAIFSGAVGIGVGLGLQKTVANFAAGFTLLADKSIKPGDALEVDGQFGWVTGMESRYVSLRTRDGTEHLIPNEHFIANGVINWSKSDRVVRQHAPFGVSYDTRDLARVQRIAIEAAMTVKRVVSDKEPVCNLMEYGDSSVNFDLRFWISDPENGLSNVRSDVYLAIWEAFHENEVEFPYPQIDIHVRDMPAGMKKPKPATTTSE</sequence>
<evidence type="ECO:0000256" key="2">
    <source>
        <dbReference type="ARBA" id="ARBA00008017"/>
    </source>
</evidence>
<keyword evidence="5 7" id="KW-1133">Transmembrane helix</keyword>
<comment type="subcellular location">
    <subcellularLocation>
        <location evidence="1">Cell membrane</location>
        <topology evidence="1">Multi-pass membrane protein</topology>
    </subcellularLocation>
</comment>
<evidence type="ECO:0000259" key="9">
    <source>
        <dbReference type="Pfam" id="PF21082"/>
    </source>
</evidence>
<keyword evidence="6 7" id="KW-0472">Membrane</keyword>
<dbReference type="AlphaFoldDB" id="A0A495D1V5"/>
<dbReference type="InterPro" id="IPR049278">
    <property type="entry name" value="MS_channel_C"/>
</dbReference>
<dbReference type="PANTHER" id="PTHR30347">
    <property type="entry name" value="POTASSIUM CHANNEL RELATED"/>
    <property type="match status" value="1"/>
</dbReference>
<dbReference type="InterPro" id="IPR011014">
    <property type="entry name" value="MscS_channel_TM-2"/>
</dbReference>
<dbReference type="InterPro" id="IPR010920">
    <property type="entry name" value="LSM_dom_sf"/>
</dbReference>
<dbReference type="Gene3D" id="1.10.287.1260">
    <property type="match status" value="1"/>
</dbReference>
<feature type="transmembrane region" description="Helical" evidence="7">
    <location>
        <begin position="110"/>
        <end position="130"/>
    </location>
</feature>
<evidence type="ECO:0000256" key="6">
    <source>
        <dbReference type="ARBA" id="ARBA00023136"/>
    </source>
</evidence>
<dbReference type="GO" id="GO:0008381">
    <property type="term" value="F:mechanosensitive monoatomic ion channel activity"/>
    <property type="evidence" value="ECO:0007669"/>
    <property type="project" value="UniProtKB-ARBA"/>
</dbReference>
<keyword evidence="4 7" id="KW-0812">Transmembrane</keyword>
<accession>A0A495D1V5</accession>
<dbReference type="EMBL" id="RBIM01000006">
    <property type="protein sequence ID" value="RKQ95507.1"/>
    <property type="molecule type" value="Genomic_DNA"/>
</dbReference>
<dbReference type="Gene3D" id="2.30.30.60">
    <property type="match status" value="1"/>
</dbReference>
<feature type="transmembrane region" description="Helical" evidence="7">
    <location>
        <begin position="193"/>
        <end position="211"/>
    </location>
</feature>
<feature type="domain" description="Mechanosensitive ion channel MscS" evidence="8">
    <location>
        <begin position="273"/>
        <end position="339"/>
    </location>
</feature>
<reference evidence="10 11" key="1">
    <citation type="submission" date="2018-10" db="EMBL/GenBank/DDBJ databases">
        <title>Genomic Encyclopedia of Type Strains, Phase IV (KMG-IV): sequencing the most valuable type-strain genomes for metagenomic binning, comparative biology and taxonomic classification.</title>
        <authorList>
            <person name="Goeker M."/>
        </authorList>
    </citation>
    <scope>NUCLEOTIDE SEQUENCE [LARGE SCALE GENOMIC DNA]</scope>
    <source>
        <strain evidence="10 11">DSM 4734</strain>
    </source>
</reference>
<dbReference type="SUPFAM" id="SSF50182">
    <property type="entry name" value="Sm-like ribonucleoproteins"/>
    <property type="match status" value="1"/>
</dbReference>
<evidence type="ECO:0000256" key="4">
    <source>
        <dbReference type="ARBA" id="ARBA00022692"/>
    </source>
</evidence>
<organism evidence="10 11">
    <name type="scientific">Maricaulis maris</name>
    <dbReference type="NCBI Taxonomy" id="74318"/>
    <lineage>
        <taxon>Bacteria</taxon>
        <taxon>Pseudomonadati</taxon>
        <taxon>Pseudomonadota</taxon>
        <taxon>Alphaproteobacteria</taxon>
        <taxon>Maricaulales</taxon>
        <taxon>Maricaulaceae</taxon>
        <taxon>Maricaulis</taxon>
    </lineage>
</organism>
<dbReference type="GO" id="GO:0005886">
    <property type="term" value="C:plasma membrane"/>
    <property type="evidence" value="ECO:0007669"/>
    <property type="project" value="UniProtKB-SubCell"/>
</dbReference>